<dbReference type="EMBL" id="LPXH01000014">
    <property type="protein sequence ID" value="KUF42464.1"/>
    <property type="molecule type" value="Genomic_DNA"/>
</dbReference>
<dbReference type="InterPro" id="IPR042193">
    <property type="entry name" value="FHIPEP_3"/>
</dbReference>
<feature type="transmembrane region" description="Helical" evidence="7">
    <location>
        <begin position="118"/>
        <end position="141"/>
    </location>
</feature>
<dbReference type="Gene3D" id="3.40.30.60">
    <property type="entry name" value="FHIPEP family, domain 1"/>
    <property type="match status" value="1"/>
</dbReference>
<dbReference type="GO" id="GO:0009306">
    <property type="term" value="P:protein secretion"/>
    <property type="evidence" value="ECO:0007669"/>
    <property type="project" value="InterPro"/>
</dbReference>
<feature type="region of interest" description="Disordered" evidence="8">
    <location>
        <begin position="339"/>
        <end position="362"/>
    </location>
</feature>
<evidence type="ECO:0000256" key="3">
    <source>
        <dbReference type="ARBA" id="ARBA00022475"/>
    </source>
</evidence>
<feature type="compositionally biased region" description="Low complexity" evidence="8">
    <location>
        <begin position="347"/>
        <end position="358"/>
    </location>
</feature>
<proteinExistence type="inferred from homology"/>
<evidence type="ECO:0000256" key="7">
    <source>
        <dbReference type="RuleBase" id="RU364093"/>
    </source>
</evidence>
<keyword evidence="11" id="KW-1185">Reference proteome</keyword>
<keyword evidence="7" id="KW-1005">Bacterial flagellum biogenesis</keyword>
<evidence type="ECO:0000256" key="6">
    <source>
        <dbReference type="ARBA" id="ARBA00023136"/>
    </source>
</evidence>
<keyword evidence="10" id="KW-0969">Cilium</keyword>
<name>A0A0W7Z5G1_9BURK</name>
<dbReference type="Pfam" id="PF00771">
    <property type="entry name" value="FHIPEP"/>
    <property type="match status" value="1"/>
</dbReference>
<dbReference type="KEGG" id="cke:B5M06_04325"/>
<sequence length="708" mass="75966">MSTALLKNLQNWNSKHGMGIQNLAAPMLVIAILALMVLPMPPWLLDTFFTLNIATALMVMMIAAYMVKPLDFAAFPSVLLLTTLMRLSLNVASTRVVLLEGHTGPGAAGQVIESFGHFLIGGNFAVGLIVFAILVVINFVVITKGAERIAEVSARFTLDAMPGKQMAVDADLNAGLIDEAEAKRRRAEVQEEANFFGSMDGASKFVRGDAMAGILILIITIVGGFIIGMAQHGMSASDAANSYILLSVGDALVAQIPALLISVASAMVISRVGKDNDTGKQIANQMLSSPRALAITSAILIMLGLIPNMPHTVFLTIGALFGYGAWTVYRKGQKKEMAAKAGNGSEAPAANPGALPAPQQDSEATWDDLQPVDLLGLELGYRLIALVDKKRQGDLLTRIKGVRRKFAQEVGFLPPAVHVRDNLELKPSAYRITLRGVMVGEGEAFPGMYLAINPGGITTPLIGTPTTDPAFGLPAHWIDERQKEAAQMAGFTVVDSETVMATHLSHLMQMHAAKLLSRNEVQQLVDHVAKSAPKLIEEVIPKMVSITVFQKVLQLLLEDAVHIRDIRTIIETLAENAASTQDPAELARRVRIALAPAIVQQIYGPTRELNVIAIEPGLERLLMQALSNPQAPSLDPGVADVLTQRAAEVANKQEELGMPACLLVPDAIRNPIARLVRRAAPRLQVLAHSEIPETHTIRIGPILKGANA</sequence>
<evidence type="ECO:0000256" key="4">
    <source>
        <dbReference type="ARBA" id="ARBA00022692"/>
    </source>
</evidence>
<feature type="transmembrane region" description="Helical" evidence="7">
    <location>
        <begin position="290"/>
        <end position="306"/>
    </location>
</feature>
<comment type="similarity">
    <text evidence="2 7">Belongs to the FHIPEP (flagella/HR/invasion proteins export pore) family.</text>
</comment>
<feature type="transmembrane region" description="Helical" evidence="7">
    <location>
        <begin position="243"/>
        <end position="269"/>
    </location>
</feature>
<evidence type="ECO:0000313" key="10">
    <source>
        <dbReference type="EMBL" id="KUF42464.1"/>
    </source>
</evidence>
<feature type="transmembrane region" description="Helical" evidence="7">
    <location>
        <begin position="47"/>
        <end position="66"/>
    </location>
</feature>
<dbReference type="STRING" id="225992.B5M06_04325"/>
<keyword evidence="10" id="KW-0966">Cell projection</keyword>
<evidence type="ECO:0000313" key="11">
    <source>
        <dbReference type="Proteomes" id="UP000053300"/>
    </source>
</evidence>
<dbReference type="GO" id="GO:0005886">
    <property type="term" value="C:plasma membrane"/>
    <property type="evidence" value="ECO:0007669"/>
    <property type="project" value="UniProtKB-SubCell"/>
</dbReference>
<dbReference type="GO" id="GO:0044780">
    <property type="term" value="P:bacterial-type flagellum assembly"/>
    <property type="evidence" value="ECO:0007669"/>
    <property type="project" value="InterPro"/>
</dbReference>
<evidence type="ECO:0000256" key="1">
    <source>
        <dbReference type="ARBA" id="ARBA00004651"/>
    </source>
</evidence>
<dbReference type="Proteomes" id="UP000242792">
    <property type="component" value="Chromosome"/>
</dbReference>
<accession>A0A1V0BCS2</accession>
<evidence type="ECO:0000256" key="8">
    <source>
        <dbReference type="SAM" id="MobiDB-lite"/>
    </source>
</evidence>
<keyword evidence="7" id="KW-0813">Transport</keyword>
<keyword evidence="3 7" id="KW-1003">Cell membrane</keyword>
<evidence type="ECO:0000256" key="2">
    <source>
        <dbReference type="ARBA" id="ARBA00008835"/>
    </source>
</evidence>
<evidence type="ECO:0000313" key="9">
    <source>
        <dbReference type="EMBL" id="AQZ97604.1"/>
    </source>
</evidence>
<dbReference type="AlphaFoldDB" id="A0A0W7Z5G1"/>
<feature type="transmembrane region" description="Helical" evidence="7">
    <location>
        <begin position="78"/>
        <end position="98"/>
    </location>
</feature>
<comment type="function">
    <text evidence="7">Required for formation of the rod structure of the flagellar apparatus. Together with FliI and FliH, may constitute the export apparatus of flagellin.</text>
</comment>
<dbReference type="OrthoDB" id="9759185at2"/>
<dbReference type="Proteomes" id="UP000053300">
    <property type="component" value="Unassembled WGS sequence"/>
</dbReference>
<keyword evidence="4 7" id="KW-0812">Transmembrane</keyword>
<evidence type="ECO:0000313" key="12">
    <source>
        <dbReference type="Proteomes" id="UP000242792"/>
    </source>
</evidence>
<accession>A0A0W7Z5G1</accession>
<protein>
    <recommendedName>
        <fullName evidence="7">Flagellar biosynthesis protein FlhA</fullName>
    </recommendedName>
</protein>
<keyword evidence="10" id="KW-0282">Flagellum</keyword>
<dbReference type="Gene3D" id="1.10.8.540">
    <property type="entry name" value="FHIPEP family, domain 3"/>
    <property type="match status" value="1"/>
</dbReference>
<dbReference type="NCBIfam" id="TIGR01398">
    <property type="entry name" value="FlhA"/>
    <property type="match status" value="1"/>
</dbReference>
<feature type="transmembrane region" description="Helical" evidence="7">
    <location>
        <begin position="20"/>
        <end position="41"/>
    </location>
</feature>
<feature type="transmembrane region" description="Helical" evidence="7">
    <location>
        <begin position="210"/>
        <end position="231"/>
    </location>
</feature>
<dbReference type="PIRSF" id="PIRSF005419">
    <property type="entry name" value="FlhA"/>
    <property type="match status" value="1"/>
</dbReference>
<keyword evidence="7" id="KW-1006">Bacterial flagellum protein export</keyword>
<evidence type="ECO:0000256" key="5">
    <source>
        <dbReference type="ARBA" id="ARBA00022989"/>
    </source>
</evidence>
<gene>
    <name evidence="7" type="primary">flhA</name>
    <name evidence="10" type="ORF">AS359_12285</name>
    <name evidence="9" type="ORF">B5M06_04325</name>
</gene>
<comment type="subcellular location">
    <subcellularLocation>
        <location evidence="1 7">Cell membrane</location>
        <topology evidence="1 7">Multi-pass membrane protein</topology>
    </subcellularLocation>
</comment>
<dbReference type="PANTHER" id="PTHR30161:SF1">
    <property type="entry name" value="FLAGELLAR BIOSYNTHESIS PROTEIN FLHA-RELATED"/>
    <property type="match status" value="1"/>
</dbReference>
<dbReference type="EMBL" id="CP020121">
    <property type="protein sequence ID" value="AQZ97604.1"/>
    <property type="molecule type" value="Genomic_DNA"/>
</dbReference>
<dbReference type="Gene3D" id="3.40.50.12790">
    <property type="entry name" value="FHIPEP family, domain 4"/>
    <property type="match status" value="1"/>
</dbReference>
<dbReference type="InterPro" id="IPR001712">
    <property type="entry name" value="T3SS_FHIPEP"/>
</dbReference>
<reference evidence="10 11" key="1">
    <citation type="submission" date="2015-12" db="EMBL/GenBank/DDBJ databases">
        <title>Complete genome sequence of a multi-drug resistant strain Acidovorax sp. 12322-1.</title>
        <authorList>
            <person name="Ming D."/>
            <person name="Wang M."/>
            <person name="Hu S."/>
            <person name="Zhou Y."/>
            <person name="Jiang T."/>
        </authorList>
    </citation>
    <scope>NUCLEOTIDE SEQUENCE [LARGE SCALE GENOMIC DNA]</scope>
    <source>
        <strain evidence="10 11">12322-1</strain>
    </source>
</reference>
<dbReference type="InterPro" id="IPR042196">
    <property type="entry name" value="FHIPEP_4"/>
</dbReference>
<organism evidence="10 11">
    <name type="scientific">Comamonas kerstersii</name>
    <dbReference type="NCBI Taxonomy" id="225992"/>
    <lineage>
        <taxon>Bacteria</taxon>
        <taxon>Pseudomonadati</taxon>
        <taxon>Pseudomonadota</taxon>
        <taxon>Betaproteobacteria</taxon>
        <taxon>Burkholderiales</taxon>
        <taxon>Comamonadaceae</taxon>
        <taxon>Comamonas</taxon>
    </lineage>
</organism>
<dbReference type="PRINTS" id="PR00949">
    <property type="entry name" value="TYPE3IMAPROT"/>
</dbReference>
<dbReference type="PANTHER" id="PTHR30161">
    <property type="entry name" value="FLAGELLAR EXPORT PROTEIN, MEMBRANE FLHA SUBUNIT-RELATED"/>
    <property type="match status" value="1"/>
</dbReference>
<keyword evidence="7" id="KW-0653">Protein transport</keyword>
<reference evidence="9 12" key="2">
    <citation type="submission" date="2017-03" db="EMBL/GenBank/DDBJ databases">
        <title>Rapid Whole Genome Sequencing of Comamonas kerstersii Causing Continuous ambulatory Peritoneal Dialysis-Associated Peritonitis.</title>
        <authorList>
            <person name="Zheng B."/>
        </authorList>
    </citation>
    <scope>NUCLEOTIDE SEQUENCE [LARGE SCALE GENOMIC DNA]</scope>
    <source>
        <strain evidence="9 12">8943</strain>
    </source>
</reference>
<keyword evidence="5 7" id="KW-1133">Transmembrane helix</keyword>
<dbReference type="InterPro" id="IPR042194">
    <property type="entry name" value="FHIPEP_1"/>
</dbReference>
<keyword evidence="6 7" id="KW-0472">Membrane</keyword>
<dbReference type="InterPro" id="IPR006301">
    <property type="entry name" value="FlhA"/>
</dbReference>